<evidence type="ECO:0000256" key="1">
    <source>
        <dbReference type="ARBA" id="ARBA00022670"/>
    </source>
</evidence>
<evidence type="ECO:0000256" key="3">
    <source>
        <dbReference type="ARBA" id="ARBA00022825"/>
    </source>
</evidence>
<evidence type="ECO:0000256" key="4">
    <source>
        <dbReference type="ARBA" id="ARBA00023157"/>
    </source>
</evidence>
<dbReference type="InterPro" id="IPR009003">
    <property type="entry name" value="Peptidase_S1_PA"/>
</dbReference>
<dbReference type="Gene3D" id="2.40.10.10">
    <property type="entry name" value="Trypsin-like serine proteases"/>
    <property type="match status" value="1"/>
</dbReference>
<gene>
    <name evidence="7" type="ORF">XENOCAPTIV_007667</name>
</gene>
<accession>A0ABV0S695</accession>
<dbReference type="InterPro" id="IPR043504">
    <property type="entry name" value="Peptidase_S1_PA_chymotrypsin"/>
</dbReference>
<evidence type="ECO:0000313" key="8">
    <source>
        <dbReference type="Proteomes" id="UP001434883"/>
    </source>
</evidence>
<evidence type="ECO:0000259" key="6">
    <source>
        <dbReference type="PROSITE" id="PS50240"/>
    </source>
</evidence>
<comment type="caution">
    <text evidence="7">The sequence shown here is derived from an EMBL/GenBank/DDBJ whole genome shotgun (WGS) entry which is preliminary data.</text>
</comment>
<feature type="compositionally biased region" description="Gly residues" evidence="5">
    <location>
        <begin position="168"/>
        <end position="177"/>
    </location>
</feature>
<dbReference type="PROSITE" id="PS50240">
    <property type="entry name" value="TRYPSIN_DOM"/>
    <property type="match status" value="1"/>
</dbReference>
<keyword evidence="2" id="KW-0378">Hydrolase</keyword>
<feature type="region of interest" description="Disordered" evidence="5">
    <location>
        <begin position="161"/>
        <end position="181"/>
    </location>
</feature>
<evidence type="ECO:0000256" key="2">
    <source>
        <dbReference type="ARBA" id="ARBA00022801"/>
    </source>
</evidence>
<dbReference type="InterPro" id="IPR001254">
    <property type="entry name" value="Trypsin_dom"/>
</dbReference>
<dbReference type="SUPFAM" id="SSF50494">
    <property type="entry name" value="Trypsin-like serine proteases"/>
    <property type="match status" value="1"/>
</dbReference>
<keyword evidence="3" id="KW-0720">Serine protease</keyword>
<keyword evidence="1" id="KW-0645">Protease</keyword>
<dbReference type="PRINTS" id="PR00722">
    <property type="entry name" value="CHYMOTRYPSIN"/>
</dbReference>
<evidence type="ECO:0000313" key="7">
    <source>
        <dbReference type="EMBL" id="MEQ2215911.1"/>
    </source>
</evidence>
<keyword evidence="8" id="KW-1185">Reference proteome</keyword>
<proteinExistence type="predicted"/>
<dbReference type="InterPro" id="IPR001314">
    <property type="entry name" value="Peptidase_S1A"/>
</dbReference>
<dbReference type="CDD" id="cd00190">
    <property type="entry name" value="Tryp_SPc"/>
    <property type="match status" value="1"/>
</dbReference>
<dbReference type="SMART" id="SM00020">
    <property type="entry name" value="Tryp_SPc"/>
    <property type="match status" value="1"/>
</dbReference>
<keyword evidence="4" id="KW-1015">Disulfide bond</keyword>
<reference evidence="7 8" key="1">
    <citation type="submission" date="2021-06" db="EMBL/GenBank/DDBJ databases">
        <authorList>
            <person name="Palmer J.M."/>
        </authorList>
    </citation>
    <scope>NUCLEOTIDE SEQUENCE [LARGE SCALE GENOMIC DNA]</scope>
    <source>
        <strain evidence="7 8">XC_2019</strain>
        <tissue evidence="7">Muscle</tissue>
    </source>
</reference>
<feature type="domain" description="Peptidase S1" evidence="6">
    <location>
        <begin position="29"/>
        <end position="195"/>
    </location>
</feature>
<name>A0ABV0S695_9TELE</name>
<sequence>MRECVVPQVSGLMLKEEQRYPSVCQVKRIVGGRSAEPGLFPWQVLLSVEDLSRVPEDRWFGSGALLSESWILTAAHVLRSQRRDTRLSVLQVFLGLHSIRDKHSSTSRSVDQIFLHPDFQPNNYNNDIALLRLSERVEFNRMVLPICLPPAHSQVRRGLKVSGRTGHMPGGQWGGIRDGSEEEVGCVRPGVLGWS</sequence>
<dbReference type="Pfam" id="PF00089">
    <property type="entry name" value="Trypsin"/>
    <property type="match status" value="1"/>
</dbReference>
<evidence type="ECO:0000256" key="5">
    <source>
        <dbReference type="SAM" id="MobiDB-lite"/>
    </source>
</evidence>
<dbReference type="PANTHER" id="PTHR24252">
    <property type="entry name" value="ACROSIN-RELATED"/>
    <property type="match status" value="1"/>
</dbReference>
<organism evidence="7 8">
    <name type="scientific">Xenoophorus captivus</name>
    <dbReference type="NCBI Taxonomy" id="1517983"/>
    <lineage>
        <taxon>Eukaryota</taxon>
        <taxon>Metazoa</taxon>
        <taxon>Chordata</taxon>
        <taxon>Craniata</taxon>
        <taxon>Vertebrata</taxon>
        <taxon>Euteleostomi</taxon>
        <taxon>Actinopterygii</taxon>
        <taxon>Neopterygii</taxon>
        <taxon>Teleostei</taxon>
        <taxon>Neoteleostei</taxon>
        <taxon>Acanthomorphata</taxon>
        <taxon>Ovalentaria</taxon>
        <taxon>Atherinomorphae</taxon>
        <taxon>Cyprinodontiformes</taxon>
        <taxon>Goodeidae</taxon>
        <taxon>Xenoophorus</taxon>
    </lineage>
</organism>
<dbReference type="Proteomes" id="UP001434883">
    <property type="component" value="Unassembled WGS sequence"/>
</dbReference>
<protein>
    <recommendedName>
        <fullName evidence="6">Peptidase S1 domain-containing protein</fullName>
    </recommendedName>
</protein>
<dbReference type="PANTHER" id="PTHR24252:SF7">
    <property type="entry name" value="HYALIN"/>
    <property type="match status" value="1"/>
</dbReference>
<dbReference type="EMBL" id="JAHRIN010069096">
    <property type="protein sequence ID" value="MEQ2215911.1"/>
    <property type="molecule type" value="Genomic_DNA"/>
</dbReference>